<evidence type="ECO:0000313" key="3">
    <source>
        <dbReference type="Proteomes" id="UP000813461"/>
    </source>
</evidence>
<dbReference type="EMBL" id="JAGMVJ010000013">
    <property type="protein sequence ID" value="KAH7083785.1"/>
    <property type="molecule type" value="Genomic_DNA"/>
</dbReference>
<dbReference type="Pfam" id="PF06985">
    <property type="entry name" value="HET"/>
    <property type="match status" value="1"/>
</dbReference>
<dbReference type="PANTHER" id="PTHR24148:SF64">
    <property type="entry name" value="HETEROKARYON INCOMPATIBILITY DOMAIN-CONTAINING PROTEIN"/>
    <property type="match status" value="1"/>
</dbReference>
<accession>A0A8K0R0Y7</accession>
<evidence type="ECO:0000313" key="2">
    <source>
        <dbReference type="EMBL" id="KAH7083785.1"/>
    </source>
</evidence>
<feature type="domain" description="Heterokaryon incompatibility" evidence="1">
    <location>
        <begin position="85"/>
        <end position="218"/>
    </location>
</feature>
<dbReference type="InterPro" id="IPR010730">
    <property type="entry name" value="HET"/>
</dbReference>
<protein>
    <submittedName>
        <fullName evidence="2">Heterokaryon incompatibility protein-domain-containing protein</fullName>
    </submittedName>
</protein>
<keyword evidence="3" id="KW-1185">Reference proteome</keyword>
<proteinExistence type="predicted"/>
<gene>
    <name evidence="2" type="ORF">FB567DRAFT_473751</name>
</gene>
<organism evidence="2 3">
    <name type="scientific">Paraphoma chrysanthemicola</name>
    <dbReference type="NCBI Taxonomy" id="798071"/>
    <lineage>
        <taxon>Eukaryota</taxon>
        <taxon>Fungi</taxon>
        <taxon>Dikarya</taxon>
        <taxon>Ascomycota</taxon>
        <taxon>Pezizomycotina</taxon>
        <taxon>Dothideomycetes</taxon>
        <taxon>Pleosporomycetidae</taxon>
        <taxon>Pleosporales</taxon>
        <taxon>Pleosporineae</taxon>
        <taxon>Phaeosphaeriaceae</taxon>
        <taxon>Paraphoma</taxon>
    </lineage>
</organism>
<dbReference type="InterPro" id="IPR052895">
    <property type="entry name" value="HetReg/Transcr_Mod"/>
</dbReference>
<comment type="caution">
    <text evidence="2">The sequence shown here is derived from an EMBL/GenBank/DDBJ whole genome shotgun (WGS) entry which is preliminary data.</text>
</comment>
<dbReference type="AlphaFoldDB" id="A0A8K0R0Y7"/>
<dbReference type="OrthoDB" id="2288928at2759"/>
<dbReference type="PANTHER" id="PTHR24148">
    <property type="entry name" value="ANKYRIN REPEAT DOMAIN-CONTAINING PROTEIN 39 HOMOLOG-RELATED"/>
    <property type="match status" value="1"/>
</dbReference>
<dbReference type="Proteomes" id="UP000813461">
    <property type="component" value="Unassembled WGS sequence"/>
</dbReference>
<evidence type="ECO:0000259" key="1">
    <source>
        <dbReference type="Pfam" id="PF06985"/>
    </source>
</evidence>
<sequence length="606" mass="68229">MASGEHIVTCPGDFERTAFRYRPLKSSTHVRVLSLEPGKDQDPLHGRLRQIDLKPSLFEARARPGRMSNLRAKVQSVFSKKDQGYEALSYVWGDPQTDRFIHCPTGKIPIAANLSQALLHIRSSDRTRVLWVDAVCIDQNNVQERSHQVSIMGSIYSHARQVLVWLGPDPRNVGTSTFDALKTLVHPPFLTVPDEQVLPYMEQIEKSEWFTRLWVVQEFFMSKRAIAIWGHAEINFIYLQAPWSKWLVDAKFQGPRWCARRAWGFQTALRFTGALHCSDPLDRIYAILALSRNDPAHFREKIERIVPDYSKPPSQLFLEVACIFVESGRSQQALAHVNHKSIPSGIEKLLPSWVPNWGEWTEHEPLLVLDKGSGAMGSYLEGPTIDYERRILTTKGIVVDEVIDSTKSDLISSDLHSAICNIVTFWEDNLKSSAASSSVHTSSMEKDPQVNLLQALLYVRYIGSSLDTIETLAAELFAPLGSLEEVVLMLDEIPLATEMLQSLSNSVRDHCHITGEQCPEGNVGRNHWRYRKLFITKCSHIGLGPLSLRSGDALAAIEGLSSSVLVRRSDEHCVFVGTCYVPSIADGEATRGYRSKDNPMEVFELR</sequence>
<name>A0A8K0R0Y7_9PLEO</name>
<reference evidence="2" key="1">
    <citation type="journal article" date="2021" name="Nat. Commun.">
        <title>Genetic determinants of endophytism in the Arabidopsis root mycobiome.</title>
        <authorList>
            <person name="Mesny F."/>
            <person name="Miyauchi S."/>
            <person name="Thiergart T."/>
            <person name="Pickel B."/>
            <person name="Atanasova L."/>
            <person name="Karlsson M."/>
            <person name="Huettel B."/>
            <person name="Barry K.W."/>
            <person name="Haridas S."/>
            <person name="Chen C."/>
            <person name="Bauer D."/>
            <person name="Andreopoulos W."/>
            <person name="Pangilinan J."/>
            <person name="LaButti K."/>
            <person name="Riley R."/>
            <person name="Lipzen A."/>
            <person name="Clum A."/>
            <person name="Drula E."/>
            <person name="Henrissat B."/>
            <person name="Kohler A."/>
            <person name="Grigoriev I.V."/>
            <person name="Martin F.M."/>
            <person name="Hacquard S."/>
        </authorList>
    </citation>
    <scope>NUCLEOTIDE SEQUENCE</scope>
    <source>
        <strain evidence="2">MPI-SDFR-AT-0120</strain>
    </source>
</reference>